<reference evidence="2" key="1">
    <citation type="submission" date="2014-11" db="EMBL/GenBank/DDBJ databases">
        <authorList>
            <person name="Amaro Gonzalez C."/>
        </authorList>
    </citation>
    <scope>NUCLEOTIDE SEQUENCE</scope>
</reference>
<feature type="region of interest" description="Disordered" evidence="1">
    <location>
        <begin position="1"/>
        <end position="34"/>
    </location>
</feature>
<organism evidence="2">
    <name type="scientific">Anguilla anguilla</name>
    <name type="common">European freshwater eel</name>
    <name type="synonym">Muraena anguilla</name>
    <dbReference type="NCBI Taxonomy" id="7936"/>
    <lineage>
        <taxon>Eukaryota</taxon>
        <taxon>Metazoa</taxon>
        <taxon>Chordata</taxon>
        <taxon>Craniata</taxon>
        <taxon>Vertebrata</taxon>
        <taxon>Euteleostomi</taxon>
        <taxon>Actinopterygii</taxon>
        <taxon>Neopterygii</taxon>
        <taxon>Teleostei</taxon>
        <taxon>Anguilliformes</taxon>
        <taxon>Anguillidae</taxon>
        <taxon>Anguilla</taxon>
    </lineage>
</organism>
<feature type="compositionally biased region" description="Polar residues" evidence="1">
    <location>
        <begin position="1"/>
        <end position="10"/>
    </location>
</feature>
<reference evidence="2" key="2">
    <citation type="journal article" date="2015" name="Fish Shellfish Immunol.">
        <title>Early steps in the European eel (Anguilla anguilla)-Vibrio vulnificus interaction in the gills: Role of the RtxA13 toxin.</title>
        <authorList>
            <person name="Callol A."/>
            <person name="Pajuelo D."/>
            <person name="Ebbesson L."/>
            <person name="Teles M."/>
            <person name="MacKenzie S."/>
            <person name="Amaro C."/>
        </authorList>
    </citation>
    <scope>NUCLEOTIDE SEQUENCE</scope>
</reference>
<evidence type="ECO:0000313" key="2">
    <source>
        <dbReference type="EMBL" id="JAH11695.1"/>
    </source>
</evidence>
<dbReference type="AlphaFoldDB" id="A0A0E9Q5R8"/>
<name>A0A0E9Q5R8_ANGAN</name>
<accession>A0A0E9Q5R8</accession>
<dbReference type="EMBL" id="GBXM01096882">
    <property type="protein sequence ID" value="JAH11695.1"/>
    <property type="molecule type" value="Transcribed_RNA"/>
</dbReference>
<proteinExistence type="predicted"/>
<sequence length="34" mass="3710">MSSLKTSSVLHSPCLPMRPSLHLQAPHSNVPFPL</sequence>
<protein>
    <submittedName>
        <fullName evidence="2">Uncharacterized protein</fullName>
    </submittedName>
</protein>
<evidence type="ECO:0000256" key="1">
    <source>
        <dbReference type="SAM" id="MobiDB-lite"/>
    </source>
</evidence>